<evidence type="ECO:0000259" key="1">
    <source>
        <dbReference type="Pfam" id="PF17667"/>
    </source>
</evidence>
<dbReference type="AlphaFoldDB" id="A0A8H6TFK2"/>
<dbReference type="GeneID" id="59340968"/>
<dbReference type="OrthoDB" id="3182677at2759"/>
<comment type="caution">
    <text evidence="2">The sequence shown here is derived from an EMBL/GenBank/DDBJ whole genome shotgun (WGS) entry which is preliminary data.</text>
</comment>
<dbReference type="RefSeq" id="XP_037226362.1">
    <property type="nucleotide sequence ID" value="XM_037358452.1"/>
</dbReference>
<protein>
    <recommendedName>
        <fullName evidence="1">Fungal-type protein kinase domain-containing protein</fullName>
    </recommendedName>
</protein>
<dbReference type="InterPro" id="IPR040976">
    <property type="entry name" value="Pkinase_fungal"/>
</dbReference>
<dbReference type="Pfam" id="PF17667">
    <property type="entry name" value="Pkinase_fungal"/>
    <property type="match status" value="1"/>
</dbReference>
<dbReference type="Proteomes" id="UP000636479">
    <property type="component" value="Unassembled WGS sequence"/>
</dbReference>
<organism evidence="2 3">
    <name type="scientific">Mycena indigotica</name>
    <dbReference type="NCBI Taxonomy" id="2126181"/>
    <lineage>
        <taxon>Eukaryota</taxon>
        <taxon>Fungi</taxon>
        <taxon>Dikarya</taxon>
        <taxon>Basidiomycota</taxon>
        <taxon>Agaricomycotina</taxon>
        <taxon>Agaricomycetes</taxon>
        <taxon>Agaricomycetidae</taxon>
        <taxon>Agaricales</taxon>
        <taxon>Marasmiineae</taxon>
        <taxon>Mycenaceae</taxon>
        <taxon>Mycena</taxon>
    </lineage>
</organism>
<name>A0A8H6TFK2_9AGAR</name>
<proteinExistence type="predicted"/>
<evidence type="ECO:0000313" key="3">
    <source>
        <dbReference type="Proteomes" id="UP000636479"/>
    </source>
</evidence>
<reference evidence="2" key="1">
    <citation type="submission" date="2020-05" db="EMBL/GenBank/DDBJ databases">
        <title>Mycena genomes resolve the evolution of fungal bioluminescence.</title>
        <authorList>
            <person name="Tsai I.J."/>
        </authorList>
    </citation>
    <scope>NUCLEOTIDE SEQUENCE</scope>
    <source>
        <strain evidence="2">171206Taipei</strain>
    </source>
</reference>
<keyword evidence="3" id="KW-1185">Reference proteome</keyword>
<evidence type="ECO:0000313" key="2">
    <source>
        <dbReference type="EMBL" id="KAF7316339.1"/>
    </source>
</evidence>
<gene>
    <name evidence="2" type="ORF">MIND_00152700</name>
</gene>
<dbReference type="EMBL" id="JACAZF010000001">
    <property type="protein sequence ID" value="KAF7316339.1"/>
    <property type="molecule type" value="Genomic_DNA"/>
</dbReference>
<feature type="domain" description="Fungal-type protein kinase" evidence="1">
    <location>
        <begin position="216"/>
        <end position="692"/>
    </location>
</feature>
<accession>A0A8H6TFK2</accession>
<sequence>MTRSRSTQSDCSSPPVTQDDLKSVLEHEIRNHVWEFSPMRFATRVCQRTRKTSADVLEVKQRMEIADDIDRADYYDLAVDEPAFQEVFEKCRKDLDTSTFISRFQAAKGGIEGKQDCTPLVEFLNACLALVKSKCPDLAETSIYSKLEFLVYDRPTQDGIEGEKSLKPDIVGVSPPDSQSGEDWRNKRFYWCPPSATEPLPPNAADIQIGIPLEVQDEWPELLRQAATYGHALFAANPLRVYALVLACNPVEWDFRFLLFHRGGLSCSKPLSLVTQRGQEEMLWIWMALLTCKTVGDIGLPPWYNGVEMLLPVGGGNAKSLHANIEEVLHSAMCCRGRATNVFKLSYPNKRPVADLAPIATARRPQTPASTVSDTKSGASDILANKEDVIDQPVTAEKKIRPKIAQYPLGELKMASKVFTKPLSTSEEEKQVILKSIWDRDNPTWKNIEDELASACDELFGCPGHHYSCTPADETSGPFTNHLLLPTPEEAMDLQQFHWSVFSKTVPSEPEWRSQLYHLFDTIGSSLVSSPNPLALFVAILHTLLGWLAMFQLGYFHRDPSIGNLLRLAEAVAMKKFEIDLRLAPDAIDDLIAQFRHLGLSPSGGSQIDCRQQAQRVKDLLETLGVGSDASGLIIDGDNAVKWHHFDAPRNSTRSGTVEFMSDLLLHDIQAGKGHLYSPVDDLRAVFYVCQWAAVFRDKVKLSHLTLLRQQLGTNRRATATRHIQQEIRDDDFQLYGKFLPPCVSFLSAWNTRLVALGKDFKDAQKASGGNNDLLRLMFLSFAYRGVADFMEVFLEWKQKNNMT</sequence>